<dbReference type="InterPro" id="IPR013785">
    <property type="entry name" value="Aldolase_TIM"/>
</dbReference>
<dbReference type="Pfam" id="PF03060">
    <property type="entry name" value="NMO"/>
    <property type="match status" value="1"/>
</dbReference>
<evidence type="ECO:0000256" key="7">
    <source>
        <dbReference type="ARBA" id="ARBA00023033"/>
    </source>
</evidence>
<dbReference type="SUPFAM" id="SSF51412">
    <property type="entry name" value="Inosine monophosphate dehydrogenase (IMPDH)"/>
    <property type="match status" value="1"/>
</dbReference>
<sequence length="338" mass="34977">MELPILLAPMAGACPPALSIAVAKAGGMGAMGAVLNDAAGISRWVESVRAGGPGPFQLNLWIPDPAPTRDPAREAEVRRFLAGWGPEVPESAGDATPPDFDAQCEAALAAKPTAISSVMGLYPAPFVARMRDAGIAWFATVTTVAEARAAARAGADAIVAQGWEAGGHRGAFDSERAEEQGVGLFALLPRITDEVPLPIIAAGGIGDGRGIAAALALGASAVQVGTGFLRCPEAGIAPAWANALEGLEPEDTRPTRAFSGRLGRAVATRYVQEAAHGPMPAPYPVQRGLTGAMRVQGTRDDDLDRIQAWAGQGAALARPLPASECMEQWWRDAQALLR</sequence>
<dbReference type="Gene3D" id="3.20.20.70">
    <property type="entry name" value="Aldolase class I"/>
    <property type="match status" value="1"/>
</dbReference>
<dbReference type="EMBL" id="CP012332">
    <property type="protein sequence ID" value="AKU90929.1"/>
    <property type="molecule type" value="Genomic_DNA"/>
</dbReference>
<dbReference type="STRING" id="1391653.AKJ08_1316"/>
<dbReference type="KEGG" id="vin:AKJ08_1316"/>
<evidence type="ECO:0000256" key="6">
    <source>
        <dbReference type="ARBA" id="ARBA00023002"/>
    </source>
</evidence>
<dbReference type="Proteomes" id="UP000055590">
    <property type="component" value="Chromosome"/>
</dbReference>
<evidence type="ECO:0000256" key="1">
    <source>
        <dbReference type="ARBA" id="ARBA00001917"/>
    </source>
</evidence>
<protein>
    <recommendedName>
        <fullName evidence="8">Propionate 3-nitronate monooxygenase</fullName>
    </recommendedName>
</protein>
<dbReference type="InterPro" id="IPR004136">
    <property type="entry name" value="NMO"/>
</dbReference>
<gene>
    <name evidence="10" type="ORF">AKJ08_1316</name>
</gene>
<keyword evidence="5" id="KW-0288">FMN</keyword>
<keyword evidence="6" id="KW-0560">Oxidoreductase</keyword>
<comment type="catalytic activity">
    <reaction evidence="9">
        <text>3 propionate 3-nitronate + 3 O2 + H2O = 3 3-oxopropanoate + 2 nitrate + nitrite + H2O2 + 3 H(+)</text>
        <dbReference type="Rhea" id="RHEA:57332"/>
        <dbReference type="ChEBI" id="CHEBI:15377"/>
        <dbReference type="ChEBI" id="CHEBI:15378"/>
        <dbReference type="ChEBI" id="CHEBI:15379"/>
        <dbReference type="ChEBI" id="CHEBI:16240"/>
        <dbReference type="ChEBI" id="CHEBI:16301"/>
        <dbReference type="ChEBI" id="CHEBI:17632"/>
        <dbReference type="ChEBI" id="CHEBI:33190"/>
        <dbReference type="ChEBI" id="CHEBI:136067"/>
    </reaction>
</comment>
<dbReference type="CDD" id="cd04730">
    <property type="entry name" value="NPD_like"/>
    <property type="match status" value="1"/>
</dbReference>
<dbReference type="GO" id="GO:0018580">
    <property type="term" value="F:nitronate monooxygenase activity"/>
    <property type="evidence" value="ECO:0007669"/>
    <property type="project" value="InterPro"/>
</dbReference>
<accession>A0A0K1PCS9</accession>
<evidence type="ECO:0000256" key="5">
    <source>
        <dbReference type="ARBA" id="ARBA00022643"/>
    </source>
</evidence>
<evidence type="ECO:0000256" key="2">
    <source>
        <dbReference type="ARBA" id="ARBA00009881"/>
    </source>
</evidence>
<comment type="similarity">
    <text evidence="2">Belongs to the nitronate monooxygenase family. NMO class I subfamily.</text>
</comment>
<evidence type="ECO:0000313" key="10">
    <source>
        <dbReference type="EMBL" id="AKU90929.1"/>
    </source>
</evidence>
<keyword evidence="3" id="KW-0216">Detoxification</keyword>
<keyword evidence="4" id="KW-0285">Flavoprotein</keyword>
<evidence type="ECO:0000313" key="11">
    <source>
        <dbReference type="Proteomes" id="UP000055590"/>
    </source>
</evidence>
<evidence type="ECO:0000256" key="3">
    <source>
        <dbReference type="ARBA" id="ARBA00022575"/>
    </source>
</evidence>
<dbReference type="PANTHER" id="PTHR42747">
    <property type="entry name" value="NITRONATE MONOOXYGENASE-RELATED"/>
    <property type="match status" value="1"/>
</dbReference>
<dbReference type="RefSeq" id="WP_205624779.1">
    <property type="nucleotide sequence ID" value="NZ_CP012332.1"/>
</dbReference>
<proteinExistence type="inferred from homology"/>
<evidence type="ECO:0000256" key="4">
    <source>
        <dbReference type="ARBA" id="ARBA00022630"/>
    </source>
</evidence>
<dbReference type="PANTHER" id="PTHR42747:SF3">
    <property type="entry name" value="NITRONATE MONOOXYGENASE-RELATED"/>
    <property type="match status" value="1"/>
</dbReference>
<comment type="cofactor">
    <cofactor evidence="1">
        <name>FMN</name>
        <dbReference type="ChEBI" id="CHEBI:58210"/>
    </cofactor>
</comment>
<dbReference type="AlphaFoldDB" id="A0A0K1PCS9"/>
<keyword evidence="7" id="KW-0503">Monooxygenase</keyword>
<dbReference type="GO" id="GO:0009636">
    <property type="term" value="P:response to toxic substance"/>
    <property type="evidence" value="ECO:0007669"/>
    <property type="project" value="UniProtKB-KW"/>
</dbReference>
<name>A0A0K1PCS9_9BACT</name>
<organism evidence="10 11">
    <name type="scientific">Vulgatibacter incomptus</name>
    <dbReference type="NCBI Taxonomy" id="1391653"/>
    <lineage>
        <taxon>Bacteria</taxon>
        <taxon>Pseudomonadati</taxon>
        <taxon>Myxococcota</taxon>
        <taxon>Myxococcia</taxon>
        <taxon>Myxococcales</taxon>
        <taxon>Cystobacterineae</taxon>
        <taxon>Vulgatibacteraceae</taxon>
        <taxon>Vulgatibacter</taxon>
    </lineage>
</organism>
<evidence type="ECO:0000256" key="8">
    <source>
        <dbReference type="ARBA" id="ARBA00031155"/>
    </source>
</evidence>
<keyword evidence="11" id="KW-1185">Reference proteome</keyword>
<evidence type="ECO:0000256" key="9">
    <source>
        <dbReference type="ARBA" id="ARBA00049401"/>
    </source>
</evidence>
<dbReference type="PATRIC" id="fig|1391653.3.peg.1384"/>
<reference evidence="10 11" key="1">
    <citation type="submission" date="2015-08" db="EMBL/GenBank/DDBJ databases">
        <authorList>
            <person name="Babu N.S."/>
            <person name="Beckwith C.J."/>
            <person name="Beseler K.G."/>
            <person name="Brison A."/>
            <person name="Carone J.V."/>
            <person name="Caskin T.P."/>
            <person name="Diamond M."/>
            <person name="Durham M.E."/>
            <person name="Foxe J.M."/>
            <person name="Go M."/>
            <person name="Henderson B.A."/>
            <person name="Jones I.B."/>
            <person name="McGettigan J.A."/>
            <person name="Micheletti S.J."/>
            <person name="Nasrallah M.E."/>
            <person name="Ortiz D."/>
            <person name="Piller C.R."/>
            <person name="Privatt S.R."/>
            <person name="Schneider S.L."/>
            <person name="Sharp S."/>
            <person name="Smith T.C."/>
            <person name="Stanton J.D."/>
            <person name="Ullery H.E."/>
            <person name="Wilson R.J."/>
            <person name="Serrano M.G."/>
            <person name="Buck G."/>
            <person name="Lee V."/>
            <person name="Wang Y."/>
            <person name="Carvalho R."/>
            <person name="Voegtly L."/>
            <person name="Shi R."/>
            <person name="Duckworth R."/>
            <person name="Johnson A."/>
            <person name="Loviza R."/>
            <person name="Walstead R."/>
            <person name="Shah Z."/>
            <person name="Kiflezghi M."/>
            <person name="Wade K."/>
            <person name="Ball S.L."/>
            <person name="Bradley K.W."/>
            <person name="Asai D.J."/>
            <person name="Bowman C.A."/>
            <person name="Russell D.A."/>
            <person name="Pope W.H."/>
            <person name="Jacobs-Sera D."/>
            <person name="Hendrix R.W."/>
            <person name="Hatfull G.F."/>
        </authorList>
    </citation>
    <scope>NUCLEOTIDE SEQUENCE [LARGE SCALE GENOMIC DNA]</scope>
    <source>
        <strain evidence="10 11">DSM 27710</strain>
    </source>
</reference>